<name>A0AB39J7N4_9VIRU</name>
<evidence type="ECO:0000259" key="1">
    <source>
        <dbReference type="Pfam" id="PF04577"/>
    </source>
</evidence>
<sequence>MIYNNIVFYNGLFYTDKINIRKSYTHNRLTDNKYLFIPNNIDLIKVPQSVVKIDEILILLDHFHFNPAHNIWDHIYPSWYRLFNHLNFDSTHQNFHFIMNKPLDKIFGIQHIKLIEKISGNKPLTLSEFQNKFNKPIMIKCFITGLEGIGIGHVNKNNLTVSRELEINSIDPIETFINRIYFKYNIKRNLLVDKLNINECKNIIFIKNKRPCNGIEQIFNNLNNKYKGNYNFKIIDYSKHTFEEQLHILNTTCICVVGVGSARFNSPFLPNGAIEIQTFQPNIKRKNCIEYVDYHGGTLSKYVKVKNIPYYTKEEATNKNCSHLLEQYIEDSINEIPCKVPINVEDNIPKEILDLKKHKNYDSKFELWRNHGGPNRCPSNIVEHFIDMLN</sequence>
<dbReference type="InterPro" id="IPR049625">
    <property type="entry name" value="Glyco_transf_61_cat"/>
</dbReference>
<dbReference type="GO" id="GO:0016757">
    <property type="term" value="F:glycosyltransferase activity"/>
    <property type="evidence" value="ECO:0007669"/>
    <property type="project" value="InterPro"/>
</dbReference>
<gene>
    <name evidence="2" type="ORF">FloV-SA2_00506</name>
</gene>
<evidence type="ECO:0000313" key="2">
    <source>
        <dbReference type="EMBL" id="XDO02324.1"/>
    </source>
</evidence>
<accession>A0AB39J7N4</accession>
<protein>
    <recommendedName>
        <fullName evidence="1">Glycosyltransferase 61 catalytic domain-containing protein</fullName>
    </recommendedName>
</protein>
<proteinExistence type="predicted"/>
<feature type="domain" description="Glycosyltransferase 61 catalytic" evidence="1">
    <location>
        <begin position="188"/>
        <end position="273"/>
    </location>
</feature>
<dbReference type="Pfam" id="PF04577">
    <property type="entry name" value="Glyco_transf_61"/>
    <property type="match status" value="1"/>
</dbReference>
<organism evidence="2">
    <name type="scientific">Florenciella sp. virus SA2</name>
    <dbReference type="NCBI Taxonomy" id="3240092"/>
    <lineage>
        <taxon>Viruses</taxon>
    </lineage>
</organism>
<reference evidence="2" key="1">
    <citation type="submission" date="2024-03" db="EMBL/GenBank/DDBJ databases">
        <title>Eukaryotic viruses encode the ribosomal protein eL40.</title>
        <authorList>
            <person name="Thomy J."/>
            <person name="Schvarcz C.R."/>
            <person name="McBeain K.A."/>
            <person name="Edwards K.F."/>
            <person name="Steward G.F."/>
        </authorList>
    </citation>
    <scope>NUCLEOTIDE SEQUENCE</scope>
    <source>
        <strain evidence="2">FloV-SA2</strain>
    </source>
</reference>
<dbReference type="EMBL" id="PP542043">
    <property type="protein sequence ID" value="XDO02324.1"/>
    <property type="molecule type" value="Genomic_DNA"/>
</dbReference>